<proteinExistence type="predicted"/>
<dbReference type="AlphaFoldDB" id="A0A1E1K052"/>
<dbReference type="CDD" id="cd15482">
    <property type="entry name" value="Sialidase_non-viral"/>
    <property type="match status" value="1"/>
</dbReference>
<keyword evidence="3" id="KW-1185">Reference proteome</keyword>
<dbReference type="PANTHER" id="PTHR38792">
    <property type="entry name" value="BNR/ASP-BOX REPEAT DOMAIN PROTEIN (AFU_ORTHOLOGUE AFUA_7G06430)-RELATED"/>
    <property type="match status" value="1"/>
</dbReference>
<dbReference type="SUPFAM" id="SSF50939">
    <property type="entry name" value="Sialidases"/>
    <property type="match status" value="1"/>
</dbReference>
<dbReference type="Proteomes" id="UP000178129">
    <property type="component" value="Unassembled WGS sequence"/>
</dbReference>
<sequence>MYFLTLATLLFSYQAVAADAPKPFGLFNHSIIHAPVGKEQMTYPRYAELADGTLLATTWLEQGTGGKHFPVFESKDGGAHWTHVSDLVDKVNGVGIAAHPFLSQLTEDLGDYKAGTIIATFNSVYHNSTGAATILDLYISTDRARSWNFVSQIATGGPKNTNAPVWEAFLLPYKGQLVAYYTDGRDAKHSQKLSHQTTTDLKNWGPVVDDVVYQNSTFRPGMSVIEYIPPLDQWILVYELLTGVDSYGANFPVWYVMAKSPLEFRNSVPRPIIVNKKTAPNACPYVAWSPVGGPNGTIVVTSTNKPVYTNSHGGAIDKWEEHDTPARSTYSRSIQIFKKFPDHLGIYEGDSADEWGKGPHVPYSFTVVSLRETLLK</sequence>
<gene>
    <name evidence="2" type="ORF">RCO7_01574</name>
</gene>
<name>A0A1E1K052_9HELO</name>
<dbReference type="InParanoid" id="A0A1E1K052"/>
<dbReference type="STRING" id="914237.A0A1E1K052"/>
<organism evidence="2 3">
    <name type="scientific">Rhynchosporium graminicola</name>
    <dbReference type="NCBI Taxonomy" id="2792576"/>
    <lineage>
        <taxon>Eukaryota</taxon>
        <taxon>Fungi</taxon>
        <taxon>Dikarya</taxon>
        <taxon>Ascomycota</taxon>
        <taxon>Pezizomycotina</taxon>
        <taxon>Leotiomycetes</taxon>
        <taxon>Helotiales</taxon>
        <taxon>Ploettnerulaceae</taxon>
        <taxon>Rhynchosporium</taxon>
    </lineage>
</organism>
<dbReference type="EMBL" id="FJUW01000004">
    <property type="protein sequence ID" value="CZS91342.1"/>
    <property type="molecule type" value="Genomic_DNA"/>
</dbReference>
<dbReference type="PANTHER" id="PTHR38792:SF1">
    <property type="entry name" value="BNR_ASP-BOX REPEAT PROTEIN"/>
    <property type="match status" value="1"/>
</dbReference>
<feature type="chain" id="PRO_5009445486" description="BNR/Asp-box repeat domain protein" evidence="1">
    <location>
        <begin position="19"/>
        <end position="376"/>
    </location>
</feature>
<evidence type="ECO:0008006" key="4">
    <source>
        <dbReference type="Google" id="ProtNLM"/>
    </source>
</evidence>
<keyword evidence="1" id="KW-0732">Signal</keyword>
<feature type="signal peptide" evidence="1">
    <location>
        <begin position="1"/>
        <end position="18"/>
    </location>
</feature>
<comment type="caution">
    <text evidence="2">The sequence shown here is derived from an EMBL/GenBank/DDBJ whole genome shotgun (WGS) entry which is preliminary data.</text>
</comment>
<protein>
    <recommendedName>
        <fullName evidence="4">BNR/Asp-box repeat domain protein</fullName>
    </recommendedName>
</protein>
<dbReference type="InterPro" id="IPR036278">
    <property type="entry name" value="Sialidase_sf"/>
</dbReference>
<reference evidence="3" key="1">
    <citation type="submission" date="2016-03" db="EMBL/GenBank/DDBJ databases">
        <authorList>
            <person name="Ploux O."/>
        </authorList>
    </citation>
    <scope>NUCLEOTIDE SEQUENCE [LARGE SCALE GENOMIC DNA]</scope>
    <source>
        <strain evidence="3">UK7</strain>
    </source>
</reference>
<dbReference type="Gene3D" id="2.120.10.10">
    <property type="match status" value="1"/>
</dbReference>
<accession>A0A1E1K052</accession>
<evidence type="ECO:0000313" key="2">
    <source>
        <dbReference type="EMBL" id="CZS91342.1"/>
    </source>
</evidence>
<evidence type="ECO:0000256" key="1">
    <source>
        <dbReference type="SAM" id="SignalP"/>
    </source>
</evidence>
<evidence type="ECO:0000313" key="3">
    <source>
        <dbReference type="Proteomes" id="UP000178129"/>
    </source>
</evidence>